<dbReference type="PIRSF" id="PIRSF005610">
    <property type="entry name" value="SirB"/>
    <property type="match status" value="1"/>
</dbReference>
<organism evidence="2 3">
    <name type="scientific">Psychrobacter fozii</name>
    <dbReference type="NCBI Taxonomy" id="198480"/>
    <lineage>
        <taxon>Bacteria</taxon>
        <taxon>Pseudomonadati</taxon>
        <taxon>Pseudomonadota</taxon>
        <taxon>Gammaproteobacteria</taxon>
        <taxon>Moraxellales</taxon>
        <taxon>Moraxellaceae</taxon>
        <taxon>Psychrobacter</taxon>
    </lineage>
</organism>
<evidence type="ECO:0000313" key="3">
    <source>
        <dbReference type="Proteomes" id="UP000247746"/>
    </source>
</evidence>
<sequence length="119" mass="13039">MKHLHMLMALLIIVLFIYQSYLVLSSNRRAPRAVKIASHILYALIIVSGAVMLMQLMSVNAPVQWAFAKIILLFTAISASVKAFKNHATPAQRKAGIVIAGIAYFGIVVLAFTKPGNLF</sequence>
<accession>A0A2V4VRI4</accession>
<keyword evidence="3" id="KW-1185">Reference proteome</keyword>
<keyword evidence="1" id="KW-0472">Membrane</keyword>
<proteinExistence type="predicted"/>
<dbReference type="EMBL" id="QJSU01000010">
    <property type="protein sequence ID" value="PYE37924.1"/>
    <property type="molecule type" value="Genomic_DNA"/>
</dbReference>
<feature type="transmembrane region" description="Helical" evidence="1">
    <location>
        <begin position="96"/>
        <end position="113"/>
    </location>
</feature>
<dbReference type="Proteomes" id="UP000247746">
    <property type="component" value="Unassembled WGS sequence"/>
</dbReference>
<evidence type="ECO:0000256" key="1">
    <source>
        <dbReference type="SAM" id="Phobius"/>
    </source>
</evidence>
<protein>
    <submittedName>
        <fullName evidence="2">Putative membrane protein SirB2</fullName>
    </submittedName>
</protein>
<feature type="transmembrane region" description="Helical" evidence="1">
    <location>
        <begin position="36"/>
        <end position="57"/>
    </location>
</feature>
<name>A0A2V4VRI4_9GAMM</name>
<dbReference type="AlphaFoldDB" id="A0A2V4VRI4"/>
<keyword evidence="1" id="KW-0812">Transmembrane</keyword>
<gene>
    <name evidence="2" type="ORF">DFP82_1105</name>
</gene>
<keyword evidence="1" id="KW-1133">Transmembrane helix</keyword>
<dbReference type="Pfam" id="PF04247">
    <property type="entry name" value="SirB"/>
    <property type="match status" value="1"/>
</dbReference>
<feature type="transmembrane region" description="Helical" evidence="1">
    <location>
        <begin position="63"/>
        <end position="84"/>
    </location>
</feature>
<dbReference type="OrthoDB" id="6649712at2"/>
<dbReference type="InterPro" id="IPR007360">
    <property type="entry name" value="SirB"/>
</dbReference>
<comment type="caution">
    <text evidence="2">The sequence shown here is derived from an EMBL/GenBank/DDBJ whole genome shotgun (WGS) entry which is preliminary data.</text>
</comment>
<reference evidence="2 3" key="1">
    <citation type="submission" date="2018-06" db="EMBL/GenBank/DDBJ databases">
        <title>Genomic Encyclopedia of Type Strains, Phase III (KMG-III): the genomes of soil and plant-associated and newly described type strains.</title>
        <authorList>
            <person name="Whitman W."/>
        </authorList>
    </citation>
    <scope>NUCLEOTIDE SEQUENCE [LARGE SCALE GENOMIC DNA]</scope>
    <source>
        <strain evidence="2 3">CECT 5889</strain>
    </source>
</reference>
<feature type="transmembrane region" description="Helical" evidence="1">
    <location>
        <begin position="6"/>
        <end position="24"/>
    </location>
</feature>
<dbReference type="RefSeq" id="WP_110924002.1">
    <property type="nucleotide sequence ID" value="NZ_QJSU01000010.1"/>
</dbReference>
<evidence type="ECO:0000313" key="2">
    <source>
        <dbReference type="EMBL" id="PYE37924.1"/>
    </source>
</evidence>